<dbReference type="InterPro" id="IPR036259">
    <property type="entry name" value="MFS_trans_sf"/>
</dbReference>
<organism evidence="6 7">
    <name type="scientific">Limibacillus halophilus</name>
    <dbReference type="NCBI Taxonomy" id="1579333"/>
    <lineage>
        <taxon>Bacteria</taxon>
        <taxon>Pseudomonadati</taxon>
        <taxon>Pseudomonadota</taxon>
        <taxon>Alphaproteobacteria</taxon>
        <taxon>Rhodospirillales</taxon>
        <taxon>Rhodovibrionaceae</taxon>
        <taxon>Limibacillus</taxon>
    </lineage>
</organism>
<dbReference type="Proteomes" id="UP000581135">
    <property type="component" value="Unassembled WGS sequence"/>
</dbReference>
<evidence type="ECO:0000256" key="4">
    <source>
        <dbReference type="SAM" id="Phobius"/>
    </source>
</evidence>
<evidence type="ECO:0000313" key="7">
    <source>
        <dbReference type="Proteomes" id="UP000581135"/>
    </source>
</evidence>
<dbReference type="Gene3D" id="1.20.1250.20">
    <property type="entry name" value="MFS general substrate transporter like domains"/>
    <property type="match status" value="1"/>
</dbReference>
<feature type="transmembrane region" description="Helical" evidence="4">
    <location>
        <begin position="20"/>
        <end position="39"/>
    </location>
</feature>
<dbReference type="InterPro" id="IPR020846">
    <property type="entry name" value="MFS_dom"/>
</dbReference>
<feature type="domain" description="Major facilitator superfamily (MFS) profile" evidence="5">
    <location>
        <begin position="20"/>
        <end position="408"/>
    </location>
</feature>
<feature type="transmembrane region" description="Helical" evidence="4">
    <location>
        <begin position="112"/>
        <end position="134"/>
    </location>
</feature>
<feature type="transmembrane region" description="Helical" evidence="4">
    <location>
        <begin position="354"/>
        <end position="380"/>
    </location>
</feature>
<keyword evidence="3 4" id="KW-0472">Membrane</keyword>
<evidence type="ECO:0000256" key="2">
    <source>
        <dbReference type="ARBA" id="ARBA00022989"/>
    </source>
</evidence>
<sequence>MPVTPAPHFRFRPRKFGQKAIWQLAFAETIVWAGFYYLFPALLPRWEQDFGWAKTDITIAMTLALVVSALATPYAGSLIDRGHGRTLLVGCAAFGSLLVASLTLVSTPLQFYGLWLLIGLMMGGSLYDPCFSFLTRTYGGGARQAITLVALVAGFAGTLSFSLSNILAEPFGWRVSALTFAVLLLLVAAPLFWLGTRPGNTNSEATETETPDSQKAGRRMARSKAFRNPVFWFLATAFSLIYLNHGMMITHFLPMLDERGVSLEIAVVAISFIGPLQVAGRVVMVMVEKRVSTRAICTTAFASMVLASAALFAAHWSLLLLPLFVLFQGASIGVMSILRPVVTAEYLGRAHFGTVYGVLAMPVTASFAFAPWLGAIIWTFGGYDSLLFATAIMALAALLFFVLAATHRQSA</sequence>
<feature type="transmembrane region" description="Helical" evidence="4">
    <location>
        <begin position="173"/>
        <end position="194"/>
    </location>
</feature>
<name>A0A839SR44_9PROT</name>
<evidence type="ECO:0000256" key="3">
    <source>
        <dbReference type="ARBA" id="ARBA00023136"/>
    </source>
</evidence>
<evidence type="ECO:0000313" key="6">
    <source>
        <dbReference type="EMBL" id="MBB3064962.1"/>
    </source>
</evidence>
<feature type="transmembrane region" description="Helical" evidence="4">
    <location>
        <begin position="295"/>
        <end position="314"/>
    </location>
</feature>
<evidence type="ECO:0000256" key="1">
    <source>
        <dbReference type="ARBA" id="ARBA00022692"/>
    </source>
</evidence>
<gene>
    <name evidence="6" type="ORF">FHR98_001241</name>
</gene>
<dbReference type="PROSITE" id="PS50850">
    <property type="entry name" value="MFS"/>
    <property type="match status" value="1"/>
</dbReference>
<dbReference type="Pfam" id="PF07690">
    <property type="entry name" value="MFS_1"/>
    <property type="match status" value="1"/>
</dbReference>
<keyword evidence="1 4" id="KW-0812">Transmembrane</keyword>
<dbReference type="PANTHER" id="PTHR11360">
    <property type="entry name" value="MONOCARBOXYLATE TRANSPORTER"/>
    <property type="match status" value="1"/>
</dbReference>
<dbReference type="PANTHER" id="PTHR11360:SF290">
    <property type="entry name" value="MONOCARBOXYLATE MFS PERMEASE"/>
    <property type="match status" value="1"/>
</dbReference>
<feature type="transmembrane region" description="Helical" evidence="4">
    <location>
        <begin position="86"/>
        <end position="106"/>
    </location>
</feature>
<keyword evidence="7" id="KW-1185">Reference proteome</keyword>
<accession>A0A839SR44</accession>
<dbReference type="AlphaFoldDB" id="A0A839SR44"/>
<feature type="transmembrane region" description="Helical" evidence="4">
    <location>
        <begin position="265"/>
        <end position="283"/>
    </location>
</feature>
<keyword evidence="2 4" id="KW-1133">Transmembrane helix</keyword>
<proteinExistence type="predicted"/>
<dbReference type="EMBL" id="JACHXA010000003">
    <property type="protein sequence ID" value="MBB3064962.1"/>
    <property type="molecule type" value="Genomic_DNA"/>
</dbReference>
<feature type="transmembrane region" description="Helical" evidence="4">
    <location>
        <begin position="320"/>
        <end position="342"/>
    </location>
</feature>
<evidence type="ECO:0000259" key="5">
    <source>
        <dbReference type="PROSITE" id="PS50850"/>
    </source>
</evidence>
<dbReference type="GO" id="GO:0022857">
    <property type="term" value="F:transmembrane transporter activity"/>
    <property type="evidence" value="ECO:0007669"/>
    <property type="project" value="InterPro"/>
</dbReference>
<feature type="transmembrane region" description="Helical" evidence="4">
    <location>
        <begin position="386"/>
        <end position="405"/>
    </location>
</feature>
<dbReference type="InterPro" id="IPR050327">
    <property type="entry name" value="Proton-linked_MCT"/>
</dbReference>
<dbReference type="InterPro" id="IPR011701">
    <property type="entry name" value="MFS"/>
</dbReference>
<dbReference type="SUPFAM" id="SSF103473">
    <property type="entry name" value="MFS general substrate transporter"/>
    <property type="match status" value="1"/>
</dbReference>
<feature type="transmembrane region" description="Helical" evidence="4">
    <location>
        <begin position="146"/>
        <end position="167"/>
    </location>
</feature>
<reference evidence="6 7" key="1">
    <citation type="submission" date="2020-08" db="EMBL/GenBank/DDBJ databases">
        <title>Genomic Encyclopedia of Type Strains, Phase III (KMG-III): the genomes of soil and plant-associated and newly described type strains.</title>
        <authorList>
            <person name="Whitman W."/>
        </authorList>
    </citation>
    <scope>NUCLEOTIDE SEQUENCE [LARGE SCALE GENOMIC DNA]</scope>
    <source>
        <strain evidence="6 7">CECT 8803</strain>
    </source>
</reference>
<dbReference type="RefSeq" id="WP_183415783.1">
    <property type="nucleotide sequence ID" value="NZ_JACHXA010000003.1"/>
</dbReference>
<feature type="transmembrane region" description="Helical" evidence="4">
    <location>
        <begin position="59"/>
        <end position="79"/>
    </location>
</feature>
<protein>
    <submittedName>
        <fullName evidence="6">Putative MFS family arabinose efflux permease</fullName>
    </submittedName>
</protein>
<feature type="transmembrane region" description="Helical" evidence="4">
    <location>
        <begin position="230"/>
        <end position="253"/>
    </location>
</feature>
<comment type="caution">
    <text evidence="6">The sequence shown here is derived from an EMBL/GenBank/DDBJ whole genome shotgun (WGS) entry which is preliminary data.</text>
</comment>